<accession>C7QB84</accession>
<dbReference type="InParanoid" id="C7QB84"/>
<gene>
    <name evidence="2" type="ordered locus">Caci_7550</name>
</gene>
<feature type="transmembrane region" description="Helical" evidence="1">
    <location>
        <begin position="55"/>
        <end position="78"/>
    </location>
</feature>
<organism evidence="2 3">
    <name type="scientific">Catenulispora acidiphila (strain DSM 44928 / JCM 14897 / NBRC 102108 / NRRL B-24433 / ID139908)</name>
    <dbReference type="NCBI Taxonomy" id="479433"/>
    <lineage>
        <taxon>Bacteria</taxon>
        <taxon>Bacillati</taxon>
        <taxon>Actinomycetota</taxon>
        <taxon>Actinomycetes</taxon>
        <taxon>Catenulisporales</taxon>
        <taxon>Catenulisporaceae</taxon>
        <taxon>Catenulispora</taxon>
    </lineage>
</organism>
<protein>
    <recommendedName>
        <fullName evidence="4">DUF4190 domain-containing protein</fullName>
    </recommendedName>
</protein>
<evidence type="ECO:0000313" key="2">
    <source>
        <dbReference type="EMBL" id="ACU76375.1"/>
    </source>
</evidence>
<name>C7QB84_CATAD</name>
<keyword evidence="1" id="KW-0812">Transmembrane</keyword>
<sequence>MPPPHGYGYPPPRPTVTSAVAIVALCLFWVPLVGLVLSIVGMVKTARGKARGRGVAIAALVLSILVTAGAGLVGAAIASKPSALDAGCTRGKTAVLQQSKLIEADSKKGDTGAVQSDLNTLINDLAKAATESKRSDVRATVQAVHDDYAAIAAGDGDQSKLATDLDQMDRLCTIGK</sequence>
<keyword evidence="1" id="KW-1133">Transmembrane helix</keyword>
<dbReference type="HOGENOM" id="CLU_1522499_0_0_11"/>
<reference evidence="2 3" key="1">
    <citation type="journal article" date="2009" name="Stand. Genomic Sci.">
        <title>Complete genome sequence of Catenulispora acidiphila type strain (ID 139908).</title>
        <authorList>
            <person name="Copeland A."/>
            <person name="Lapidus A."/>
            <person name="Glavina Del Rio T."/>
            <person name="Nolan M."/>
            <person name="Lucas S."/>
            <person name="Chen F."/>
            <person name="Tice H."/>
            <person name="Cheng J.F."/>
            <person name="Bruce D."/>
            <person name="Goodwin L."/>
            <person name="Pitluck S."/>
            <person name="Mikhailova N."/>
            <person name="Pati A."/>
            <person name="Ivanova N."/>
            <person name="Mavromatis K."/>
            <person name="Chen A."/>
            <person name="Palaniappan K."/>
            <person name="Chain P."/>
            <person name="Land M."/>
            <person name="Hauser L."/>
            <person name="Chang Y.J."/>
            <person name="Jeffries C.D."/>
            <person name="Chertkov O."/>
            <person name="Brettin T."/>
            <person name="Detter J.C."/>
            <person name="Han C."/>
            <person name="Ali Z."/>
            <person name="Tindall B.J."/>
            <person name="Goker M."/>
            <person name="Bristow J."/>
            <person name="Eisen J.A."/>
            <person name="Markowitz V."/>
            <person name="Hugenholtz P."/>
            <person name="Kyrpides N.C."/>
            <person name="Klenk H.P."/>
        </authorList>
    </citation>
    <scope>NUCLEOTIDE SEQUENCE [LARGE SCALE GENOMIC DNA]</scope>
    <source>
        <strain evidence="3">DSM 44928 / JCM 14897 / NBRC 102108 / NRRL B-24433 / ID139908</strain>
    </source>
</reference>
<proteinExistence type="predicted"/>
<keyword evidence="3" id="KW-1185">Reference proteome</keyword>
<evidence type="ECO:0000313" key="3">
    <source>
        <dbReference type="Proteomes" id="UP000000851"/>
    </source>
</evidence>
<evidence type="ECO:0000256" key="1">
    <source>
        <dbReference type="SAM" id="Phobius"/>
    </source>
</evidence>
<keyword evidence="1" id="KW-0472">Membrane</keyword>
<dbReference type="KEGG" id="cai:Caci_7550"/>
<feature type="transmembrane region" description="Helical" evidence="1">
    <location>
        <begin position="20"/>
        <end position="43"/>
    </location>
</feature>
<dbReference type="eggNOG" id="ENOG50345YM">
    <property type="taxonomic scope" value="Bacteria"/>
</dbReference>
<evidence type="ECO:0008006" key="4">
    <source>
        <dbReference type="Google" id="ProtNLM"/>
    </source>
</evidence>
<dbReference type="Proteomes" id="UP000000851">
    <property type="component" value="Chromosome"/>
</dbReference>
<dbReference type="AlphaFoldDB" id="C7QB84"/>
<dbReference type="EMBL" id="CP001700">
    <property type="protein sequence ID" value="ACU76375.1"/>
    <property type="molecule type" value="Genomic_DNA"/>
</dbReference>